<evidence type="ECO:0000256" key="1">
    <source>
        <dbReference type="SAM" id="MobiDB-lite"/>
    </source>
</evidence>
<feature type="compositionally biased region" description="Basic and acidic residues" evidence="1">
    <location>
        <begin position="444"/>
        <end position="457"/>
    </location>
</feature>
<feature type="compositionally biased region" description="Low complexity" evidence="1">
    <location>
        <begin position="193"/>
        <end position="202"/>
    </location>
</feature>
<feature type="compositionally biased region" description="Basic and acidic residues" evidence="1">
    <location>
        <begin position="203"/>
        <end position="214"/>
    </location>
</feature>
<dbReference type="OrthoDB" id="3256670at2759"/>
<feature type="compositionally biased region" description="Low complexity" evidence="1">
    <location>
        <begin position="1216"/>
        <end position="1229"/>
    </location>
</feature>
<feature type="compositionally biased region" description="Basic and acidic residues" evidence="1">
    <location>
        <begin position="484"/>
        <end position="520"/>
    </location>
</feature>
<feature type="compositionally biased region" description="Basic and acidic residues" evidence="1">
    <location>
        <begin position="246"/>
        <end position="312"/>
    </location>
</feature>
<feature type="compositionally biased region" description="Polar residues" evidence="1">
    <location>
        <begin position="461"/>
        <end position="477"/>
    </location>
</feature>
<evidence type="ECO:0000313" key="2">
    <source>
        <dbReference type="EMBL" id="KAB5590595.1"/>
    </source>
</evidence>
<feature type="compositionally biased region" description="Basic and acidic residues" evidence="1">
    <location>
        <begin position="776"/>
        <end position="800"/>
    </location>
</feature>
<feature type="compositionally biased region" description="Basic and acidic residues" evidence="1">
    <location>
        <begin position="1103"/>
        <end position="1120"/>
    </location>
</feature>
<keyword evidence="3" id="KW-1185">Reference proteome</keyword>
<feature type="region of interest" description="Disordered" evidence="1">
    <location>
        <begin position="152"/>
        <end position="874"/>
    </location>
</feature>
<feature type="region of interest" description="Disordered" evidence="1">
    <location>
        <begin position="1198"/>
        <end position="1297"/>
    </location>
</feature>
<proteinExistence type="predicted"/>
<feature type="compositionally biased region" description="Basic and acidic residues" evidence="1">
    <location>
        <begin position="595"/>
        <end position="639"/>
    </location>
</feature>
<feature type="compositionally biased region" description="Basic and acidic residues" evidence="1">
    <location>
        <begin position="682"/>
        <end position="717"/>
    </location>
</feature>
<sequence>MSFGQDEEELDWGDAVDVVSLGDEEEILCIGQVDENAVTEPAPTSAPQTASETGLAFSKSRIAASSLHPPGLPPKPQSVVAGGRSRETIRAAAMCRPHLRSHSPPGSSTNDLPRNWEVRRSETTVYYYHTVLDASQLKRPTREDARLDKMHWEGEAPPSTQSARSASSVRTARAVWPEHSPQRQRRSSTRAVSPQRGSPPRQRSPEPARQRSDSVHQPIPRAMSPSSMLIPRRGQSPARGLAKPNDSVKERRDAPDNDYPSDARENYGDRFREAGWERHPRVDARERGISYKTNGRTDHYSPPPEDDRERSKHATSGISPHRKSAMPVNQHSRRSLSPRSHEEPRNYEHPSYDRMPSDPHFNRGYAVDENAMARGKNFREHDPRRGGGEYPPSRDEDFQGREMRGPNHARHLSPAPEQIPPHSRDTDSFSPHPEDPGFINPHQFRGDRFTGRPESRRTHSSRNNAHSSRAEPSSDSPRLSPRTLRNDNSRHEFIPTRDRTRNGDIRERGAHPMGDRDSLALHRGALPLDHESVAVAGGERDIRSLDPRQDDRIRQHHRHSVSREEYLVVEALSPQDIRERPLSSGSPPRRTYASRTRDFPPQEAPEQRESDYPVDRDFRPRDGGRFAPKVPREQRDHYSRGPHPQDPPPHGYDSSLARTHHMPVHDVDATSSARTYPPAEPPQRRESSPSLRENYHRRYARDDQYYDRTSRTWERGAEVPTPPSAEVRHGSRKHHSDGRRGHREAMSDTEYIDSRSSGRSRRREEGRSGGYDDIEGEPRYKRQEARDEKQAYGREDRQWTPRDAPIPQPQVRSPPSRMDVDVNEESLGAPEPLPGWVGFSRHNRSRETRESVHQSYRSRAGARETWPPAPDVEGDAMAIENGVEGGKRQRVEGGTKMIGTFNREDEDLPRKIPHYSPVQRPKPRSPIASFSALPTPVLPGTAVAQPPVDIEAARARAKNVATQLSLVNPTPRIKSRFSQLPAESTGVGATSDYKANLGLSTTLAQGSGTDAAAGRSPGREAAVPSEANEMRTSRAEEPSAGRQGSEDSSTQLVTRMIDTSLDNEQGGNSERHTVSHRSSRWDSDSRGRDRNRAENSRNGGNGRSDRLSKHGDFWRPDNDNTSHGSGMRAWSNQEPETQRDSLSYPSNSAVNRNFVPRHNFVPREARPRTLVLAEGLPPRPPTPTEFALQVTNSRNARHRVQAGGRGQSPHRDRSFATDADMADATADPARSPTNISFLPGPPPHGSPRKYKLLDRMTEPGSNAPLVTRLSTSDQGGVEGHQHRRQGRSKVTKPGLRR</sequence>
<gene>
    <name evidence="2" type="ORF">CTheo_5964</name>
</gene>
<feature type="compositionally biased region" description="Basic and acidic residues" evidence="1">
    <location>
        <begin position="1028"/>
        <end position="1039"/>
    </location>
</feature>
<feature type="compositionally biased region" description="Basic and acidic residues" evidence="1">
    <location>
        <begin position="1069"/>
        <end position="1095"/>
    </location>
</feature>
<feature type="compositionally biased region" description="Basic and acidic residues" evidence="1">
    <location>
        <begin position="339"/>
        <end position="361"/>
    </location>
</feature>
<evidence type="ECO:0000313" key="3">
    <source>
        <dbReference type="Proteomes" id="UP000383932"/>
    </source>
</evidence>
<accession>A0A5N5QFS7</accession>
<reference evidence="2" key="1">
    <citation type="journal article" date="2019" name="Fungal Biol. Biotechnol.">
        <title>Draft genome sequence of fastidious pathogen Ceratobasidium theobromae, which causes vascular-streak dieback in Theobroma cacao.</title>
        <authorList>
            <person name="Ali S.S."/>
            <person name="Asman A."/>
            <person name="Shao J."/>
            <person name="Firmansyah A.P."/>
            <person name="Susilo A.W."/>
            <person name="Rosmana A."/>
            <person name="McMahon P."/>
            <person name="Junaid M."/>
            <person name="Guest D."/>
            <person name="Kheng T.Y."/>
            <person name="Meinhardt L.W."/>
            <person name="Bailey B.A."/>
        </authorList>
    </citation>
    <scope>NUCLEOTIDE SEQUENCE [LARGE SCALE GENOMIC DNA]</scope>
    <source>
        <strain evidence="2">CT2</strain>
    </source>
</reference>
<protein>
    <submittedName>
        <fullName evidence="2">Uncharacterized protein</fullName>
    </submittedName>
</protein>
<feature type="compositionally biased region" description="Low complexity" evidence="1">
    <location>
        <begin position="156"/>
        <end position="175"/>
    </location>
</feature>
<organism evidence="2 3">
    <name type="scientific">Ceratobasidium theobromae</name>
    <dbReference type="NCBI Taxonomy" id="1582974"/>
    <lineage>
        <taxon>Eukaryota</taxon>
        <taxon>Fungi</taxon>
        <taxon>Dikarya</taxon>
        <taxon>Basidiomycota</taxon>
        <taxon>Agaricomycotina</taxon>
        <taxon>Agaricomycetes</taxon>
        <taxon>Cantharellales</taxon>
        <taxon>Ceratobasidiaceae</taxon>
        <taxon>Ceratobasidium</taxon>
    </lineage>
</organism>
<feature type="compositionally biased region" description="Basic and acidic residues" evidence="1">
    <location>
        <begin position="528"/>
        <end position="553"/>
    </location>
</feature>
<feature type="region of interest" description="Disordered" evidence="1">
    <location>
        <begin position="900"/>
        <end position="932"/>
    </location>
</feature>
<dbReference type="EMBL" id="SSOP01000158">
    <property type="protein sequence ID" value="KAB5590595.1"/>
    <property type="molecule type" value="Genomic_DNA"/>
</dbReference>
<comment type="caution">
    <text evidence="2">The sequence shown here is derived from an EMBL/GenBank/DDBJ whole genome shotgun (WGS) entry which is preliminary data.</text>
</comment>
<feature type="compositionally biased region" description="Basic and acidic residues" evidence="1">
    <location>
        <begin position="377"/>
        <end position="405"/>
    </location>
</feature>
<name>A0A5N5QFS7_9AGAM</name>
<feature type="compositionally biased region" description="Basic residues" evidence="1">
    <location>
        <begin position="1281"/>
        <end position="1297"/>
    </location>
</feature>
<feature type="compositionally biased region" description="Basic residues" evidence="1">
    <location>
        <begin position="730"/>
        <end position="742"/>
    </location>
</feature>
<reference evidence="2" key="2">
    <citation type="submission" date="2019-04" db="EMBL/GenBank/DDBJ databases">
        <authorList>
            <person name="Ali S."/>
            <person name="Shao J."/>
            <person name="Asman A."/>
            <person name="Bailey B."/>
        </authorList>
    </citation>
    <scope>NUCLEOTIDE SEQUENCE</scope>
    <source>
        <strain evidence="2">CT2</strain>
    </source>
</reference>
<feature type="region of interest" description="Disordered" evidence="1">
    <location>
        <begin position="1005"/>
        <end position="1152"/>
    </location>
</feature>
<feature type="compositionally biased region" description="Basic and acidic residues" evidence="1">
    <location>
        <begin position="422"/>
        <end position="435"/>
    </location>
</feature>
<dbReference type="SUPFAM" id="SSF51045">
    <property type="entry name" value="WW domain"/>
    <property type="match status" value="1"/>
</dbReference>
<dbReference type="InterPro" id="IPR036020">
    <property type="entry name" value="WW_dom_sf"/>
</dbReference>
<dbReference type="Proteomes" id="UP000383932">
    <property type="component" value="Unassembled WGS sequence"/>
</dbReference>
<feature type="compositionally biased region" description="Polar residues" evidence="1">
    <location>
        <begin position="1121"/>
        <end position="1151"/>
    </location>
</feature>